<gene>
    <name evidence="1" type="ORF">I4641_04150</name>
</gene>
<sequence length="109" mass="12895">MKLTEIKQEVYSLTCTKNTKQLKRERSDLTTKKDLRYKSHWTDILNKINLLREQALDLSLKDLEESEKMLKESLFAIGRLSGLDNNKMEGDWQRIQLEAQFADIHIEQL</sequence>
<name>A0A964FE00_9CYAN</name>
<dbReference type="EMBL" id="JADWDC010000007">
    <property type="protein sequence ID" value="MCC0176170.1"/>
    <property type="molecule type" value="Genomic_DNA"/>
</dbReference>
<proteinExistence type="predicted"/>
<evidence type="ECO:0000313" key="1">
    <source>
        <dbReference type="EMBL" id="MCC0176170.1"/>
    </source>
</evidence>
<keyword evidence="2" id="KW-1185">Reference proteome</keyword>
<dbReference type="AlphaFoldDB" id="A0A964FE00"/>
<comment type="caution">
    <text evidence="1">The sequence shown here is derived from an EMBL/GenBank/DDBJ whole genome shotgun (WGS) entry which is preliminary data.</text>
</comment>
<reference evidence="1" key="1">
    <citation type="journal article" date="2021" name="Antonie Van Leeuwenhoek">
        <title>Draft genome and description of Waterburya agarophytonicola gen. nov. sp. nov. (Pleurocapsales, Cyanobacteria): a seaweed symbiont.</title>
        <authorList>
            <person name="Bonthond G."/>
            <person name="Shalygin S."/>
            <person name="Bayer T."/>
            <person name="Weinberger F."/>
        </authorList>
    </citation>
    <scope>NUCLEOTIDE SEQUENCE</scope>
    <source>
        <strain evidence="1">KI4</strain>
    </source>
</reference>
<dbReference type="RefSeq" id="WP_229639208.1">
    <property type="nucleotide sequence ID" value="NZ_JADWDC010000007.1"/>
</dbReference>
<evidence type="ECO:0000313" key="2">
    <source>
        <dbReference type="Proteomes" id="UP000729733"/>
    </source>
</evidence>
<dbReference type="Proteomes" id="UP000729733">
    <property type="component" value="Unassembled WGS sequence"/>
</dbReference>
<organism evidence="1 2">
    <name type="scientific">Waterburya agarophytonicola KI4</name>
    <dbReference type="NCBI Taxonomy" id="2874699"/>
    <lineage>
        <taxon>Bacteria</taxon>
        <taxon>Bacillati</taxon>
        <taxon>Cyanobacteriota</taxon>
        <taxon>Cyanophyceae</taxon>
        <taxon>Pleurocapsales</taxon>
        <taxon>Hyellaceae</taxon>
        <taxon>Waterburya</taxon>
        <taxon>Waterburya agarophytonicola</taxon>
    </lineage>
</organism>
<protein>
    <submittedName>
        <fullName evidence="1">Uncharacterized protein</fullName>
    </submittedName>
</protein>
<accession>A0A964FE00</accession>